<name>A0ABW9I7C9_9ACTN</name>
<dbReference type="PANTHER" id="PTHR43791:SF36">
    <property type="entry name" value="TRANSPORTER, PUTATIVE (AFU_ORTHOLOGUE AFUA_6G08340)-RELATED"/>
    <property type="match status" value="1"/>
</dbReference>
<keyword evidence="3 6" id="KW-0812">Transmembrane</keyword>
<reference evidence="8 9" key="1">
    <citation type="submission" date="2024-12" db="EMBL/GenBank/DDBJ databases">
        <title>Forecasting of Potato common scab and diversities of Pathogenic streptomyces spp. in china.</title>
        <authorList>
            <person name="Handique U."/>
            <person name="Wu J."/>
        </authorList>
    </citation>
    <scope>NUCLEOTIDE SEQUENCE [LARGE SCALE GENOMIC DNA]</scope>
    <source>
        <strain evidence="8 9">ZRIMU1530</strain>
    </source>
</reference>
<protein>
    <submittedName>
        <fullName evidence="8">MFS transporter</fullName>
    </submittedName>
</protein>
<gene>
    <name evidence="8" type="ORF">ACKI18_48120</name>
</gene>
<dbReference type="SUPFAM" id="SSF103473">
    <property type="entry name" value="MFS general substrate transporter"/>
    <property type="match status" value="1"/>
</dbReference>
<sequence length="85" mass="9696">ALFEIPSNVILARVGARKWIARIMVTWGLVAAGMLLVRTPWQFYAMRFLLGICEAGFFPGVILYLSQWFPREARGRAISRFYISG</sequence>
<keyword evidence="2" id="KW-0813">Transport</keyword>
<dbReference type="RefSeq" id="WP_409135041.1">
    <property type="nucleotide sequence ID" value="NZ_JBJVNI010000373.1"/>
</dbReference>
<keyword evidence="4 6" id="KW-1133">Transmembrane helix</keyword>
<feature type="transmembrane region" description="Helical" evidence="6">
    <location>
        <begin position="43"/>
        <end position="66"/>
    </location>
</feature>
<dbReference type="EMBL" id="JBJVNI010000373">
    <property type="protein sequence ID" value="MFM9616258.1"/>
    <property type="molecule type" value="Genomic_DNA"/>
</dbReference>
<feature type="non-terminal residue" evidence="8">
    <location>
        <position position="1"/>
    </location>
</feature>
<dbReference type="PANTHER" id="PTHR43791">
    <property type="entry name" value="PERMEASE-RELATED"/>
    <property type="match status" value="1"/>
</dbReference>
<dbReference type="Pfam" id="PF07690">
    <property type="entry name" value="MFS_1"/>
    <property type="match status" value="1"/>
</dbReference>
<evidence type="ECO:0000313" key="8">
    <source>
        <dbReference type="EMBL" id="MFM9616258.1"/>
    </source>
</evidence>
<dbReference type="PROSITE" id="PS50850">
    <property type="entry name" value="MFS"/>
    <property type="match status" value="1"/>
</dbReference>
<feature type="non-terminal residue" evidence="8">
    <location>
        <position position="85"/>
    </location>
</feature>
<evidence type="ECO:0000256" key="5">
    <source>
        <dbReference type="ARBA" id="ARBA00023136"/>
    </source>
</evidence>
<evidence type="ECO:0000256" key="1">
    <source>
        <dbReference type="ARBA" id="ARBA00004651"/>
    </source>
</evidence>
<feature type="transmembrane region" description="Helical" evidence="6">
    <location>
        <begin position="19"/>
        <end position="37"/>
    </location>
</feature>
<evidence type="ECO:0000256" key="4">
    <source>
        <dbReference type="ARBA" id="ARBA00022989"/>
    </source>
</evidence>
<dbReference type="InterPro" id="IPR036259">
    <property type="entry name" value="MFS_trans_sf"/>
</dbReference>
<evidence type="ECO:0000256" key="6">
    <source>
        <dbReference type="SAM" id="Phobius"/>
    </source>
</evidence>
<evidence type="ECO:0000256" key="3">
    <source>
        <dbReference type="ARBA" id="ARBA00022692"/>
    </source>
</evidence>
<feature type="domain" description="Major facilitator superfamily (MFS) profile" evidence="7">
    <location>
        <begin position="1"/>
        <end position="85"/>
    </location>
</feature>
<dbReference type="Gene3D" id="1.20.1250.20">
    <property type="entry name" value="MFS general substrate transporter like domains"/>
    <property type="match status" value="1"/>
</dbReference>
<organism evidence="8 9">
    <name type="scientific">Streptomyces niveiscabiei</name>
    <dbReference type="NCBI Taxonomy" id="164115"/>
    <lineage>
        <taxon>Bacteria</taxon>
        <taxon>Bacillati</taxon>
        <taxon>Actinomycetota</taxon>
        <taxon>Actinomycetes</taxon>
        <taxon>Kitasatosporales</taxon>
        <taxon>Streptomycetaceae</taxon>
        <taxon>Streptomyces</taxon>
    </lineage>
</organism>
<dbReference type="InterPro" id="IPR011701">
    <property type="entry name" value="MFS"/>
</dbReference>
<comment type="caution">
    <text evidence="8">The sequence shown here is derived from an EMBL/GenBank/DDBJ whole genome shotgun (WGS) entry which is preliminary data.</text>
</comment>
<dbReference type="InterPro" id="IPR020846">
    <property type="entry name" value="MFS_dom"/>
</dbReference>
<keyword evidence="5 6" id="KW-0472">Membrane</keyword>
<comment type="subcellular location">
    <subcellularLocation>
        <location evidence="1">Cell membrane</location>
        <topology evidence="1">Multi-pass membrane protein</topology>
    </subcellularLocation>
</comment>
<keyword evidence="9" id="KW-1185">Reference proteome</keyword>
<evidence type="ECO:0000259" key="7">
    <source>
        <dbReference type="PROSITE" id="PS50850"/>
    </source>
</evidence>
<evidence type="ECO:0000313" key="9">
    <source>
        <dbReference type="Proteomes" id="UP001631957"/>
    </source>
</evidence>
<evidence type="ECO:0000256" key="2">
    <source>
        <dbReference type="ARBA" id="ARBA00022448"/>
    </source>
</evidence>
<proteinExistence type="predicted"/>
<accession>A0ABW9I7C9</accession>
<dbReference type="Proteomes" id="UP001631957">
    <property type="component" value="Unassembled WGS sequence"/>
</dbReference>